<evidence type="ECO:0000313" key="3">
    <source>
        <dbReference type="Proteomes" id="UP001152622"/>
    </source>
</evidence>
<reference evidence="2" key="1">
    <citation type="journal article" date="2023" name="Science">
        <title>Genome structures resolve the early diversification of teleost fishes.</title>
        <authorList>
            <person name="Parey E."/>
            <person name="Louis A."/>
            <person name="Montfort J."/>
            <person name="Bouchez O."/>
            <person name="Roques C."/>
            <person name="Iampietro C."/>
            <person name="Lluch J."/>
            <person name="Castinel A."/>
            <person name="Donnadieu C."/>
            <person name="Desvignes T."/>
            <person name="Floi Bucao C."/>
            <person name="Jouanno E."/>
            <person name="Wen M."/>
            <person name="Mejri S."/>
            <person name="Dirks R."/>
            <person name="Jansen H."/>
            <person name="Henkel C."/>
            <person name="Chen W.J."/>
            <person name="Zahm M."/>
            <person name="Cabau C."/>
            <person name="Klopp C."/>
            <person name="Thompson A.W."/>
            <person name="Robinson-Rechavi M."/>
            <person name="Braasch I."/>
            <person name="Lecointre G."/>
            <person name="Bobe J."/>
            <person name="Postlethwait J.H."/>
            <person name="Berthelot C."/>
            <person name="Roest Crollius H."/>
            <person name="Guiguen Y."/>
        </authorList>
    </citation>
    <scope>NUCLEOTIDE SEQUENCE</scope>
    <source>
        <strain evidence="2">WJC10195</strain>
    </source>
</reference>
<dbReference type="AlphaFoldDB" id="A0A9Q1E9N8"/>
<evidence type="ECO:0000256" key="1">
    <source>
        <dbReference type="SAM" id="MobiDB-lite"/>
    </source>
</evidence>
<gene>
    <name evidence="2" type="ORF">SKAU_G00404490</name>
</gene>
<proteinExistence type="predicted"/>
<dbReference type="EMBL" id="JAINUF010000021">
    <property type="protein sequence ID" value="KAJ8334810.1"/>
    <property type="molecule type" value="Genomic_DNA"/>
</dbReference>
<feature type="region of interest" description="Disordered" evidence="1">
    <location>
        <begin position="1"/>
        <end position="29"/>
    </location>
</feature>
<dbReference type="Proteomes" id="UP001152622">
    <property type="component" value="Chromosome 21"/>
</dbReference>
<feature type="compositionally biased region" description="Basic and acidic residues" evidence="1">
    <location>
        <begin position="112"/>
        <end position="129"/>
    </location>
</feature>
<organism evidence="2 3">
    <name type="scientific">Synaphobranchus kaupii</name>
    <name type="common">Kaup's arrowtooth eel</name>
    <dbReference type="NCBI Taxonomy" id="118154"/>
    <lineage>
        <taxon>Eukaryota</taxon>
        <taxon>Metazoa</taxon>
        <taxon>Chordata</taxon>
        <taxon>Craniata</taxon>
        <taxon>Vertebrata</taxon>
        <taxon>Euteleostomi</taxon>
        <taxon>Actinopterygii</taxon>
        <taxon>Neopterygii</taxon>
        <taxon>Teleostei</taxon>
        <taxon>Anguilliformes</taxon>
        <taxon>Synaphobranchidae</taxon>
        <taxon>Synaphobranchus</taxon>
    </lineage>
</organism>
<sequence length="129" mass="13851">MNCDLFATDGLPTERSTLTRGHSGHTPASPALAMCFHFAVRQEASESSQSEASYTPSTGSARSKLLRLTAFTASHSRMVAAVAGQGEPGLAHSHKGDASHYTARVQANQSPDKTEQKIRSELRQDPIRT</sequence>
<keyword evidence="3" id="KW-1185">Reference proteome</keyword>
<feature type="region of interest" description="Disordered" evidence="1">
    <location>
        <begin position="84"/>
        <end position="129"/>
    </location>
</feature>
<comment type="caution">
    <text evidence="2">The sequence shown here is derived from an EMBL/GenBank/DDBJ whole genome shotgun (WGS) entry which is preliminary data.</text>
</comment>
<protein>
    <submittedName>
        <fullName evidence="2">Uncharacterized protein</fullName>
    </submittedName>
</protein>
<accession>A0A9Q1E9N8</accession>
<evidence type="ECO:0000313" key="2">
    <source>
        <dbReference type="EMBL" id="KAJ8334810.1"/>
    </source>
</evidence>
<name>A0A9Q1E9N8_SYNKA</name>